<dbReference type="SMART" id="SM00327">
    <property type="entry name" value="VWA"/>
    <property type="match status" value="1"/>
</dbReference>
<protein>
    <submittedName>
        <fullName evidence="3">von Willebrand factor</fullName>
    </submittedName>
</protein>
<dbReference type="Proteomes" id="UP000319817">
    <property type="component" value="Chromosome"/>
</dbReference>
<dbReference type="PROSITE" id="PS51257">
    <property type="entry name" value="PROKAR_LIPOPROTEIN"/>
    <property type="match status" value="1"/>
</dbReference>
<sequence precursor="true">MRICFSAATQSLAISLFCGVLITGCGTSDPAKVGETSRAYSASSEGQAGAIRLRAPSAEQRLREGQIGPALDTESDAARDSEADDTEADKDQHDQIVENPFKMVWDHPLSTFSIDVDTASYSKVRQHLLSYGRLPRPDAVRIEELLNYFSYDYAPPAHGDTEPFATHIAVAQAPWNPKHRLARVALKGRVMENQHRPPSNLVFLIDTSGSMKQPNKLPLLKRSLSLLLQQLGSKDRVAIVAYAGAAGVILESTPATQSTEILNAFGKLAARGSTNGSQGLKMAYQVARSHMIDGGTNRVLICTDGDFNVGQTSDDELISMIQDESKSGIDLTVLGFGMGNLNDAMLEQISGQGNGNYAFIDTYNEARKVLQEQIAGTLVTIAKDIKIQVEFNPAKVAAYRLIGYENRLLATEDFNDDKKDAGEIGAGHSVTALYEIIPTGTEIQPEIASVDQLKYQKAPSQSDAAQTDELLTLKLRYKLPEHSESQLVQHVVTDSGAAFDQSDQEFQFAAAVAGFGMLLRESPHSGDWSYDSVSEIAESALGVDKHGFRKEFLEMVTAASMLAAK</sequence>
<evidence type="ECO:0000313" key="4">
    <source>
        <dbReference type="Proteomes" id="UP000319817"/>
    </source>
</evidence>
<dbReference type="Pfam" id="PF12034">
    <property type="entry name" value="YfbK_C"/>
    <property type="match status" value="1"/>
</dbReference>
<dbReference type="PROSITE" id="PS50234">
    <property type="entry name" value="VWFA"/>
    <property type="match status" value="1"/>
</dbReference>
<feature type="domain" description="VWFA" evidence="2">
    <location>
        <begin position="200"/>
        <end position="378"/>
    </location>
</feature>
<feature type="region of interest" description="Disordered" evidence="1">
    <location>
        <begin position="56"/>
        <end position="93"/>
    </location>
</feature>
<dbReference type="PANTHER" id="PTHR10579:SF43">
    <property type="entry name" value="ZINC FINGER (C3HC4-TYPE RING FINGER) FAMILY PROTEIN"/>
    <property type="match status" value="1"/>
</dbReference>
<dbReference type="InterPro" id="IPR051266">
    <property type="entry name" value="CLCR"/>
</dbReference>
<dbReference type="OrthoDB" id="9805121at2"/>
<keyword evidence="4" id="KW-1185">Reference proteome</keyword>
<dbReference type="RefSeq" id="WP_145419839.1">
    <property type="nucleotide sequence ID" value="NZ_CP036526.1"/>
</dbReference>
<proteinExistence type="predicted"/>
<dbReference type="Pfam" id="PF12450">
    <property type="entry name" value="vWF_A"/>
    <property type="match status" value="1"/>
</dbReference>
<dbReference type="EMBL" id="CP036526">
    <property type="protein sequence ID" value="QDT12114.1"/>
    <property type="molecule type" value="Genomic_DNA"/>
</dbReference>
<dbReference type="InterPro" id="IPR021908">
    <property type="entry name" value="YfbK_C"/>
</dbReference>
<dbReference type="Pfam" id="PF00092">
    <property type="entry name" value="VWA"/>
    <property type="match status" value="1"/>
</dbReference>
<gene>
    <name evidence="3" type="ORF">K239x_41220</name>
</gene>
<organism evidence="3 4">
    <name type="scientific">Stieleria marina</name>
    <dbReference type="NCBI Taxonomy" id="1930275"/>
    <lineage>
        <taxon>Bacteria</taxon>
        <taxon>Pseudomonadati</taxon>
        <taxon>Planctomycetota</taxon>
        <taxon>Planctomycetia</taxon>
        <taxon>Pirellulales</taxon>
        <taxon>Pirellulaceae</taxon>
        <taxon>Stieleria</taxon>
    </lineage>
</organism>
<dbReference type="InterPro" id="IPR002035">
    <property type="entry name" value="VWF_A"/>
</dbReference>
<dbReference type="Gene3D" id="3.40.50.410">
    <property type="entry name" value="von Willebrand factor, type A domain"/>
    <property type="match status" value="1"/>
</dbReference>
<dbReference type="PANTHER" id="PTHR10579">
    <property type="entry name" value="CALCIUM-ACTIVATED CHLORIDE CHANNEL REGULATOR"/>
    <property type="match status" value="1"/>
</dbReference>
<accession>A0A517NYC3</accession>
<dbReference type="InterPro" id="IPR022156">
    <property type="entry name" value="Uncharacterised_YfbK_N"/>
</dbReference>
<dbReference type="SUPFAM" id="SSF53300">
    <property type="entry name" value="vWA-like"/>
    <property type="match status" value="1"/>
</dbReference>
<evidence type="ECO:0000259" key="2">
    <source>
        <dbReference type="PROSITE" id="PS50234"/>
    </source>
</evidence>
<name>A0A517NYC3_9BACT</name>
<evidence type="ECO:0000256" key="1">
    <source>
        <dbReference type="SAM" id="MobiDB-lite"/>
    </source>
</evidence>
<dbReference type="InterPro" id="IPR036465">
    <property type="entry name" value="vWFA_dom_sf"/>
</dbReference>
<evidence type="ECO:0000313" key="3">
    <source>
        <dbReference type="EMBL" id="QDT12114.1"/>
    </source>
</evidence>
<dbReference type="AlphaFoldDB" id="A0A517NYC3"/>
<reference evidence="3 4" key="1">
    <citation type="submission" date="2019-02" db="EMBL/GenBank/DDBJ databases">
        <title>Deep-cultivation of Planctomycetes and their phenomic and genomic characterization uncovers novel biology.</title>
        <authorList>
            <person name="Wiegand S."/>
            <person name="Jogler M."/>
            <person name="Boedeker C."/>
            <person name="Pinto D."/>
            <person name="Vollmers J."/>
            <person name="Rivas-Marin E."/>
            <person name="Kohn T."/>
            <person name="Peeters S.H."/>
            <person name="Heuer A."/>
            <person name="Rast P."/>
            <person name="Oberbeckmann S."/>
            <person name="Bunk B."/>
            <person name="Jeske O."/>
            <person name="Meyerdierks A."/>
            <person name="Storesund J.E."/>
            <person name="Kallscheuer N."/>
            <person name="Luecker S."/>
            <person name="Lage O.M."/>
            <person name="Pohl T."/>
            <person name="Merkel B.J."/>
            <person name="Hornburger P."/>
            <person name="Mueller R.-W."/>
            <person name="Bruemmer F."/>
            <person name="Labrenz M."/>
            <person name="Spormann A.M."/>
            <person name="Op den Camp H."/>
            <person name="Overmann J."/>
            <person name="Amann R."/>
            <person name="Jetten M.S.M."/>
            <person name="Mascher T."/>
            <person name="Medema M.H."/>
            <person name="Devos D.P."/>
            <person name="Kaster A.-K."/>
            <person name="Ovreas L."/>
            <person name="Rohde M."/>
            <person name="Galperin M.Y."/>
            <person name="Jogler C."/>
        </authorList>
    </citation>
    <scope>NUCLEOTIDE SEQUENCE [LARGE SCALE GENOMIC DNA]</scope>
    <source>
        <strain evidence="3 4">K23_9</strain>
    </source>
</reference>